<evidence type="ECO:0000256" key="5">
    <source>
        <dbReference type="ARBA" id="ARBA00023027"/>
    </source>
</evidence>
<keyword evidence="7 12" id="KW-0326">Glycosidase</keyword>
<evidence type="ECO:0000256" key="4">
    <source>
        <dbReference type="ARBA" id="ARBA00022801"/>
    </source>
</evidence>
<proteinExistence type="inferred from homology"/>
<evidence type="ECO:0000259" key="13">
    <source>
        <dbReference type="Pfam" id="PF11975"/>
    </source>
</evidence>
<name>A0A1C0A8J2_9FIRM</name>
<organism evidence="14 15">
    <name type="scientific">Orenia metallireducens</name>
    <dbReference type="NCBI Taxonomy" id="1413210"/>
    <lineage>
        <taxon>Bacteria</taxon>
        <taxon>Bacillati</taxon>
        <taxon>Bacillota</taxon>
        <taxon>Clostridia</taxon>
        <taxon>Halanaerobiales</taxon>
        <taxon>Halobacteroidaceae</taxon>
        <taxon>Orenia</taxon>
    </lineage>
</organism>
<dbReference type="SUPFAM" id="SSF51735">
    <property type="entry name" value="NAD(P)-binding Rossmann-fold domains"/>
    <property type="match status" value="1"/>
</dbReference>
<evidence type="ECO:0000256" key="11">
    <source>
        <dbReference type="PIRSR" id="PIRSR601088-4"/>
    </source>
</evidence>
<dbReference type="EMBL" id="LWDV01000009">
    <property type="protein sequence ID" value="OCL26540.1"/>
    <property type="molecule type" value="Genomic_DNA"/>
</dbReference>
<dbReference type="Gene3D" id="3.40.50.720">
    <property type="entry name" value="NAD(P)-binding Rossmann-like Domain"/>
    <property type="match status" value="1"/>
</dbReference>
<dbReference type="Gene3D" id="3.90.110.10">
    <property type="entry name" value="Lactate dehydrogenase/glycoside hydrolase, family 4, C-terminal"/>
    <property type="match status" value="1"/>
</dbReference>
<keyword evidence="5 12" id="KW-0520">NAD</keyword>
<keyword evidence="6 10" id="KW-0464">Manganese</keyword>
<keyword evidence="10" id="KW-0533">Nickel</keyword>
<dbReference type="GO" id="GO:0046872">
    <property type="term" value="F:metal ion binding"/>
    <property type="evidence" value="ECO:0007669"/>
    <property type="project" value="UniProtKB-KW"/>
</dbReference>
<dbReference type="InterPro" id="IPR022616">
    <property type="entry name" value="Glyco_hydro_4_C"/>
</dbReference>
<dbReference type="PANTHER" id="PTHR32092">
    <property type="entry name" value="6-PHOSPHO-BETA-GLUCOSIDASE-RELATED"/>
    <property type="match status" value="1"/>
</dbReference>
<dbReference type="InterPro" id="IPR015955">
    <property type="entry name" value="Lactate_DH/Glyco_Ohase_4_C"/>
</dbReference>
<evidence type="ECO:0000256" key="6">
    <source>
        <dbReference type="ARBA" id="ARBA00023211"/>
    </source>
</evidence>
<dbReference type="SUPFAM" id="SSF56327">
    <property type="entry name" value="LDH C-terminal domain-like"/>
    <property type="match status" value="1"/>
</dbReference>
<sequence length="409" mass="45840">MGIKLTVIGGSGLYTPLLFDAIANYQEEIDFDEICLNGRTASKLEKVARLSQSVIDRSEYDFKVTYTTDRQKALQGAEMVLSQIRVGGMKARAYDEEFPLKYDIIGEETVGPGGFANALRTVPVMLELAREMEEYCPEALLINLTNPASIVQQAIEQETTVNVISLCDLPVGVLNKIAKMLDVDRAEIRYEYFGLNHLGWYQQLAVKGENRTSEVIKKVDSLGLGIDSDWIENLEIIPLPYLKYYYHHAKEVEQAKEKDILRAEELIETSNEIAKALEESPETIPELIYQRGAIWYSDVIVPLIATMVNDKNEEFILNIANNGLIAGIDDEVIVEVATIVNGSGIRALEVGDIPLQVKSLLQQEANYRNLATQAAISQDKDDILRALVANPQVPSYEVAYQIWKEEFSK</sequence>
<evidence type="ECO:0000256" key="7">
    <source>
        <dbReference type="ARBA" id="ARBA00023295"/>
    </source>
</evidence>
<comment type="cofactor">
    <cofactor evidence="12">
        <name>NAD(+)</name>
        <dbReference type="ChEBI" id="CHEBI:57540"/>
    </cofactor>
    <text evidence="12">Binds 1 NAD(+) per subunit.</text>
</comment>
<accession>A0A1C0A8J2</accession>
<feature type="site" description="Increases basicity of active site Tyr" evidence="11">
    <location>
        <position position="108"/>
    </location>
</feature>
<dbReference type="InterPro" id="IPR036291">
    <property type="entry name" value="NAD(P)-bd_dom_sf"/>
</dbReference>
<reference evidence="15" key="1">
    <citation type="submission" date="2016-07" db="EMBL/GenBank/DDBJ databases">
        <authorList>
            <person name="Florea S."/>
            <person name="Webb J.S."/>
            <person name="Jaromczyk J."/>
            <person name="Schardl C.L."/>
        </authorList>
    </citation>
    <scope>NUCLEOTIDE SEQUENCE [LARGE SCALE GENOMIC DNA]</scope>
    <source>
        <strain evidence="15">Z6</strain>
    </source>
</reference>
<comment type="subunit">
    <text evidence="2">Homotetramer.</text>
</comment>
<evidence type="ECO:0000256" key="12">
    <source>
        <dbReference type="RuleBase" id="RU361152"/>
    </source>
</evidence>
<feature type="binding site" evidence="9">
    <location>
        <position position="146"/>
    </location>
    <ligand>
        <name>substrate</name>
    </ligand>
</feature>
<keyword evidence="10" id="KW-0408">Iron</keyword>
<keyword evidence="3 10" id="KW-0479">Metal-binding</keyword>
<comment type="caution">
    <text evidence="14">The sequence shown here is derived from an EMBL/GenBank/DDBJ whole genome shotgun (WGS) entry which is preliminary data.</text>
</comment>
<evidence type="ECO:0000256" key="3">
    <source>
        <dbReference type="ARBA" id="ARBA00022723"/>
    </source>
</evidence>
<feature type="binding site" evidence="10">
    <location>
        <position position="167"/>
    </location>
    <ligand>
        <name>Mn(2+)</name>
        <dbReference type="ChEBI" id="CHEBI:29035"/>
    </ligand>
</feature>
<evidence type="ECO:0000313" key="14">
    <source>
        <dbReference type="EMBL" id="OCL26540.1"/>
    </source>
</evidence>
<dbReference type="GO" id="GO:0004553">
    <property type="term" value="F:hydrolase activity, hydrolyzing O-glycosyl compounds"/>
    <property type="evidence" value="ECO:0007669"/>
    <property type="project" value="InterPro"/>
</dbReference>
<dbReference type="GO" id="GO:0016616">
    <property type="term" value="F:oxidoreductase activity, acting on the CH-OH group of donors, NAD or NADP as acceptor"/>
    <property type="evidence" value="ECO:0007669"/>
    <property type="project" value="InterPro"/>
</dbReference>
<feature type="binding site" evidence="10">
    <location>
        <position position="197"/>
    </location>
    <ligand>
        <name>Mn(2+)</name>
        <dbReference type="ChEBI" id="CHEBI:29035"/>
    </ligand>
</feature>
<comment type="similarity">
    <text evidence="1 12">Belongs to the glycosyl hydrolase 4 family.</text>
</comment>
<dbReference type="RefSeq" id="WP_068718472.1">
    <property type="nucleotide sequence ID" value="NZ_LWDV01000009.1"/>
</dbReference>
<dbReference type="PRINTS" id="PR00732">
    <property type="entry name" value="GLHYDRLASE4"/>
</dbReference>
<feature type="domain" description="Glycosyl hydrolase family 4 C-terminal" evidence="13">
    <location>
        <begin position="192"/>
        <end position="393"/>
    </location>
</feature>
<reference evidence="14 15" key="2">
    <citation type="submission" date="2016-08" db="EMBL/GenBank/DDBJ databases">
        <title>Orenia metallireducens sp. nov. strain Z6, a Novel Metal-reducing Firmicute from the Deep Subsurface.</title>
        <authorList>
            <person name="Maxim B.I."/>
            <person name="Kenneth K."/>
            <person name="Flynn T.M."/>
            <person name="Oloughlin E.J."/>
            <person name="Locke R.A."/>
            <person name="Weber J.R."/>
            <person name="Egan S.M."/>
            <person name="Mackie R.I."/>
            <person name="Cann I.K."/>
        </authorList>
    </citation>
    <scope>NUCLEOTIDE SEQUENCE [LARGE SCALE GENOMIC DNA]</scope>
    <source>
        <strain evidence="14 15">Z6</strain>
    </source>
</reference>
<keyword evidence="10" id="KW-0170">Cobalt</keyword>
<protein>
    <submittedName>
        <fullName evidence="14">Glycosyl hydrolase family 4</fullName>
    </submittedName>
</protein>
<dbReference type="GO" id="GO:0005975">
    <property type="term" value="P:carbohydrate metabolic process"/>
    <property type="evidence" value="ECO:0007669"/>
    <property type="project" value="InterPro"/>
</dbReference>
<dbReference type="Proteomes" id="UP000093514">
    <property type="component" value="Unassembled WGS sequence"/>
</dbReference>
<dbReference type="OrthoDB" id="9808275at2"/>
<feature type="active site" description="Proton donor" evidence="8">
    <location>
        <position position="168"/>
    </location>
</feature>
<dbReference type="InterPro" id="IPR001088">
    <property type="entry name" value="Glyco_hydro_4"/>
</dbReference>
<dbReference type="Pfam" id="PF11975">
    <property type="entry name" value="Glyco_hydro_4C"/>
    <property type="match status" value="1"/>
</dbReference>
<evidence type="ECO:0000256" key="1">
    <source>
        <dbReference type="ARBA" id="ARBA00010141"/>
    </source>
</evidence>
<feature type="binding site" evidence="9">
    <location>
        <position position="92"/>
    </location>
    <ligand>
        <name>substrate</name>
    </ligand>
</feature>
<evidence type="ECO:0000256" key="10">
    <source>
        <dbReference type="PIRSR" id="PIRSR601088-3"/>
    </source>
</evidence>
<evidence type="ECO:0000256" key="2">
    <source>
        <dbReference type="ARBA" id="ARBA00011881"/>
    </source>
</evidence>
<keyword evidence="15" id="KW-1185">Reference proteome</keyword>
<dbReference type="PANTHER" id="PTHR32092:SF5">
    <property type="entry name" value="6-PHOSPHO-BETA-GLUCOSIDASE"/>
    <property type="match status" value="1"/>
</dbReference>
<evidence type="ECO:0000256" key="9">
    <source>
        <dbReference type="PIRSR" id="PIRSR601088-2"/>
    </source>
</evidence>
<gene>
    <name evidence="14" type="ORF">U472_11150</name>
</gene>
<keyword evidence="4 12" id="KW-0378">Hydrolase</keyword>
<dbReference type="Pfam" id="PF02056">
    <property type="entry name" value="Glyco_hydro_4"/>
    <property type="match status" value="1"/>
</dbReference>
<dbReference type="AlphaFoldDB" id="A0A1C0A8J2"/>
<evidence type="ECO:0000313" key="15">
    <source>
        <dbReference type="Proteomes" id="UP000093514"/>
    </source>
</evidence>
<evidence type="ECO:0000256" key="8">
    <source>
        <dbReference type="PIRSR" id="PIRSR601088-1"/>
    </source>
</evidence>
<feature type="active site" description="Proton acceptor" evidence="8">
    <location>
        <position position="241"/>
    </location>
</feature>